<sequence>MAEKDARRAGDVGTKRSERNSSSFSFCIELPYLRLHCSRLPDDCDQVQSHLGVRERRSSQHKIAKGTPYGVTNIGEGRSWLERQRRTQRVQGDKDSRTEPESSFLYFVFMTPHSHTYRSKVYGEVDVQSLIFKGKEDDAELQAECEDPMMKDDSCYIAKTRLDYGNISRLASNEVMIGPRGAESVEVSGVLRATALEENYEAKVPFSVLIRTLSTAKYRYPSAKEEAIDSDGQLEA</sequence>
<dbReference type="HOGENOM" id="CLU_1177856_0_0_1"/>
<accession>A0A0C3NZ73</accession>
<organism evidence="1 2">
    <name type="scientific">Pisolithus tinctorius Marx 270</name>
    <dbReference type="NCBI Taxonomy" id="870435"/>
    <lineage>
        <taxon>Eukaryota</taxon>
        <taxon>Fungi</taxon>
        <taxon>Dikarya</taxon>
        <taxon>Basidiomycota</taxon>
        <taxon>Agaricomycotina</taxon>
        <taxon>Agaricomycetes</taxon>
        <taxon>Agaricomycetidae</taxon>
        <taxon>Boletales</taxon>
        <taxon>Sclerodermatineae</taxon>
        <taxon>Pisolithaceae</taxon>
        <taxon>Pisolithus</taxon>
    </lineage>
</organism>
<name>A0A0C3NZ73_PISTI</name>
<dbReference type="AlphaFoldDB" id="A0A0C3NZ73"/>
<gene>
    <name evidence="1" type="ORF">M404DRAFT_29293</name>
</gene>
<reference evidence="1 2" key="1">
    <citation type="submission" date="2014-04" db="EMBL/GenBank/DDBJ databases">
        <authorList>
            <consortium name="DOE Joint Genome Institute"/>
            <person name="Kuo A."/>
            <person name="Kohler A."/>
            <person name="Costa M.D."/>
            <person name="Nagy L.G."/>
            <person name="Floudas D."/>
            <person name="Copeland A."/>
            <person name="Barry K.W."/>
            <person name="Cichocki N."/>
            <person name="Veneault-Fourrey C."/>
            <person name="LaButti K."/>
            <person name="Lindquist E.A."/>
            <person name="Lipzen A."/>
            <person name="Lundell T."/>
            <person name="Morin E."/>
            <person name="Murat C."/>
            <person name="Sun H."/>
            <person name="Tunlid A."/>
            <person name="Henrissat B."/>
            <person name="Grigoriev I.V."/>
            <person name="Hibbett D.S."/>
            <person name="Martin F."/>
            <person name="Nordberg H.P."/>
            <person name="Cantor M.N."/>
            <person name="Hua S.X."/>
        </authorList>
    </citation>
    <scope>NUCLEOTIDE SEQUENCE [LARGE SCALE GENOMIC DNA]</scope>
    <source>
        <strain evidence="1 2">Marx 270</strain>
    </source>
</reference>
<protein>
    <submittedName>
        <fullName evidence="1">Uncharacterized protein</fullName>
    </submittedName>
</protein>
<evidence type="ECO:0000313" key="1">
    <source>
        <dbReference type="EMBL" id="KIO00591.1"/>
    </source>
</evidence>
<dbReference type="EMBL" id="KN831994">
    <property type="protein sequence ID" value="KIO00591.1"/>
    <property type="molecule type" value="Genomic_DNA"/>
</dbReference>
<dbReference type="Proteomes" id="UP000054217">
    <property type="component" value="Unassembled WGS sequence"/>
</dbReference>
<dbReference type="InParanoid" id="A0A0C3NZ73"/>
<keyword evidence="2" id="KW-1185">Reference proteome</keyword>
<feature type="non-terminal residue" evidence="1">
    <location>
        <position position="236"/>
    </location>
</feature>
<proteinExistence type="predicted"/>
<reference evidence="2" key="2">
    <citation type="submission" date="2015-01" db="EMBL/GenBank/DDBJ databases">
        <title>Evolutionary Origins and Diversification of the Mycorrhizal Mutualists.</title>
        <authorList>
            <consortium name="DOE Joint Genome Institute"/>
            <consortium name="Mycorrhizal Genomics Consortium"/>
            <person name="Kohler A."/>
            <person name="Kuo A."/>
            <person name="Nagy L.G."/>
            <person name="Floudas D."/>
            <person name="Copeland A."/>
            <person name="Barry K.W."/>
            <person name="Cichocki N."/>
            <person name="Veneault-Fourrey C."/>
            <person name="LaButti K."/>
            <person name="Lindquist E.A."/>
            <person name="Lipzen A."/>
            <person name="Lundell T."/>
            <person name="Morin E."/>
            <person name="Murat C."/>
            <person name="Riley R."/>
            <person name="Ohm R."/>
            <person name="Sun H."/>
            <person name="Tunlid A."/>
            <person name="Henrissat B."/>
            <person name="Grigoriev I.V."/>
            <person name="Hibbett D.S."/>
            <person name="Martin F."/>
        </authorList>
    </citation>
    <scope>NUCLEOTIDE SEQUENCE [LARGE SCALE GENOMIC DNA]</scope>
    <source>
        <strain evidence="2">Marx 270</strain>
    </source>
</reference>
<evidence type="ECO:0000313" key="2">
    <source>
        <dbReference type="Proteomes" id="UP000054217"/>
    </source>
</evidence>